<dbReference type="Pfam" id="PF00561">
    <property type="entry name" value="Abhydrolase_1"/>
    <property type="match status" value="1"/>
</dbReference>
<dbReference type="GO" id="GO:0004301">
    <property type="term" value="F:epoxide hydrolase activity"/>
    <property type="evidence" value="ECO:0007669"/>
    <property type="project" value="TreeGrafter"/>
</dbReference>
<protein>
    <submittedName>
        <fullName evidence="2">Haloalkane dehalogenase</fullName>
        <ecNumber evidence="2">3.8.1.5</ecNumber>
    </submittedName>
</protein>
<dbReference type="PANTHER" id="PTHR42977:SF1">
    <property type="entry name" value="BLR6576 PROTEIN"/>
    <property type="match status" value="1"/>
</dbReference>
<gene>
    <name evidence="2" type="primary">dhaAF</name>
    <name evidence="2" type="ORF">ETAA8_36410</name>
</gene>
<accession>A0A517YE78</accession>
<dbReference type="InterPro" id="IPR029058">
    <property type="entry name" value="AB_hydrolase_fold"/>
</dbReference>
<organism evidence="2 3">
    <name type="scientific">Anatilimnocola aggregata</name>
    <dbReference type="NCBI Taxonomy" id="2528021"/>
    <lineage>
        <taxon>Bacteria</taxon>
        <taxon>Pseudomonadati</taxon>
        <taxon>Planctomycetota</taxon>
        <taxon>Planctomycetia</taxon>
        <taxon>Pirellulales</taxon>
        <taxon>Pirellulaceae</taxon>
        <taxon>Anatilimnocola</taxon>
    </lineage>
</organism>
<dbReference type="Proteomes" id="UP000315017">
    <property type="component" value="Chromosome"/>
</dbReference>
<evidence type="ECO:0000259" key="1">
    <source>
        <dbReference type="Pfam" id="PF00561"/>
    </source>
</evidence>
<sequence>MSQRTYYRTIKVDGLSIFYRETGSRDLPTLLLLHGLPSSSRMYEPLLARSADRFHLVAPDYPGFGHSDWPDPNLFPYTFDRIAAAMTGFTEALGLSEYTLFMQDYGGPVGFRMALANPQRIRALIIQNAVAHNEGLGPRWAARRAFWEDRIAHEEAMQSSLLSLAAAKLRHLGSDPHVELYDPDLWGDEYEFLCSPGQRRIQSDLFYDYRTNVAAYPEWQRWLQQTQPDLLVLWGKYDLSFDIREPDRYRHDVPDAEIHILDAGHFALDTKADEIASLIREFKQQKSESSMSSG</sequence>
<dbReference type="KEGG" id="aagg:ETAA8_36410"/>
<dbReference type="EMBL" id="CP036274">
    <property type="protein sequence ID" value="QDU28539.1"/>
    <property type="molecule type" value="Genomic_DNA"/>
</dbReference>
<proteinExistence type="predicted"/>
<dbReference type="AlphaFoldDB" id="A0A517YE78"/>
<dbReference type="RefSeq" id="WP_145090993.1">
    <property type="nucleotide sequence ID" value="NZ_CP036274.1"/>
</dbReference>
<keyword evidence="2" id="KW-0378">Hydrolase</keyword>
<reference evidence="2 3" key="1">
    <citation type="submission" date="2019-02" db="EMBL/GenBank/DDBJ databases">
        <title>Deep-cultivation of Planctomycetes and their phenomic and genomic characterization uncovers novel biology.</title>
        <authorList>
            <person name="Wiegand S."/>
            <person name="Jogler M."/>
            <person name="Boedeker C."/>
            <person name="Pinto D."/>
            <person name="Vollmers J."/>
            <person name="Rivas-Marin E."/>
            <person name="Kohn T."/>
            <person name="Peeters S.H."/>
            <person name="Heuer A."/>
            <person name="Rast P."/>
            <person name="Oberbeckmann S."/>
            <person name="Bunk B."/>
            <person name="Jeske O."/>
            <person name="Meyerdierks A."/>
            <person name="Storesund J.E."/>
            <person name="Kallscheuer N."/>
            <person name="Luecker S."/>
            <person name="Lage O.M."/>
            <person name="Pohl T."/>
            <person name="Merkel B.J."/>
            <person name="Hornburger P."/>
            <person name="Mueller R.-W."/>
            <person name="Bruemmer F."/>
            <person name="Labrenz M."/>
            <person name="Spormann A.M."/>
            <person name="Op den Camp H."/>
            <person name="Overmann J."/>
            <person name="Amann R."/>
            <person name="Jetten M.S.M."/>
            <person name="Mascher T."/>
            <person name="Medema M.H."/>
            <person name="Devos D.P."/>
            <person name="Kaster A.-K."/>
            <person name="Ovreas L."/>
            <person name="Rohde M."/>
            <person name="Galperin M.Y."/>
            <person name="Jogler C."/>
        </authorList>
    </citation>
    <scope>NUCLEOTIDE SEQUENCE [LARGE SCALE GENOMIC DNA]</scope>
    <source>
        <strain evidence="2 3">ETA_A8</strain>
    </source>
</reference>
<evidence type="ECO:0000313" key="3">
    <source>
        <dbReference type="Proteomes" id="UP000315017"/>
    </source>
</evidence>
<dbReference type="InterPro" id="IPR051340">
    <property type="entry name" value="Haloalkane_dehalogenase"/>
</dbReference>
<feature type="domain" description="AB hydrolase-1" evidence="1">
    <location>
        <begin position="28"/>
        <end position="271"/>
    </location>
</feature>
<keyword evidence="3" id="KW-1185">Reference proteome</keyword>
<name>A0A517YE78_9BACT</name>
<dbReference type="OrthoDB" id="9775266at2"/>
<dbReference type="PRINTS" id="PR00111">
    <property type="entry name" value="ABHYDROLASE"/>
</dbReference>
<dbReference type="GO" id="GO:0018786">
    <property type="term" value="F:haloalkane dehalogenase activity"/>
    <property type="evidence" value="ECO:0007669"/>
    <property type="project" value="UniProtKB-EC"/>
</dbReference>
<dbReference type="InterPro" id="IPR000073">
    <property type="entry name" value="AB_hydrolase_1"/>
</dbReference>
<dbReference type="SUPFAM" id="SSF53474">
    <property type="entry name" value="alpha/beta-Hydrolases"/>
    <property type="match status" value="1"/>
</dbReference>
<dbReference type="Gene3D" id="3.40.50.1820">
    <property type="entry name" value="alpha/beta hydrolase"/>
    <property type="match status" value="1"/>
</dbReference>
<evidence type="ECO:0000313" key="2">
    <source>
        <dbReference type="EMBL" id="QDU28539.1"/>
    </source>
</evidence>
<dbReference type="PANTHER" id="PTHR42977">
    <property type="entry name" value="HYDROLASE-RELATED"/>
    <property type="match status" value="1"/>
</dbReference>
<dbReference type="EC" id="3.8.1.5" evidence="2"/>